<feature type="transmembrane region" description="Helical" evidence="1">
    <location>
        <begin position="16"/>
        <end position="33"/>
    </location>
</feature>
<protein>
    <submittedName>
        <fullName evidence="2">Uncharacterized protein</fullName>
    </submittedName>
</protein>
<comment type="caution">
    <text evidence="2">The sequence shown here is derived from an EMBL/GenBank/DDBJ whole genome shotgun (WGS) entry which is preliminary data.</text>
</comment>
<gene>
    <name evidence="2" type="ORF">OS493_015685</name>
</gene>
<name>A0A9X0CKZ0_9CNID</name>
<accession>A0A9X0CKZ0</accession>
<organism evidence="2 3">
    <name type="scientific">Desmophyllum pertusum</name>
    <dbReference type="NCBI Taxonomy" id="174260"/>
    <lineage>
        <taxon>Eukaryota</taxon>
        <taxon>Metazoa</taxon>
        <taxon>Cnidaria</taxon>
        <taxon>Anthozoa</taxon>
        <taxon>Hexacorallia</taxon>
        <taxon>Scleractinia</taxon>
        <taxon>Caryophylliina</taxon>
        <taxon>Caryophylliidae</taxon>
        <taxon>Desmophyllum</taxon>
    </lineage>
</organism>
<keyword evidence="1" id="KW-1133">Transmembrane helix</keyword>
<dbReference type="AlphaFoldDB" id="A0A9X0CKZ0"/>
<keyword evidence="3" id="KW-1185">Reference proteome</keyword>
<keyword evidence="1" id="KW-0472">Membrane</keyword>
<evidence type="ECO:0000256" key="1">
    <source>
        <dbReference type="SAM" id="Phobius"/>
    </source>
</evidence>
<evidence type="ECO:0000313" key="2">
    <source>
        <dbReference type="EMBL" id="KAJ7360577.1"/>
    </source>
</evidence>
<proteinExistence type="predicted"/>
<sequence length="153" mass="18513">MFCWTLCAKKRRRRELTLFLGFLMLSFYILFYRNKETASHKTRESPSTENWWPGQSSFYTEDESIYFSATQMEKYEQRKDRICGQKWQEEYKKLHRDILQSRRPRQFIVLSCNEPEEYNCAGYGNRLQGMASLLFLSILTQRAFIIEWDEAAR</sequence>
<keyword evidence="1" id="KW-0812">Transmembrane</keyword>
<dbReference type="Proteomes" id="UP001163046">
    <property type="component" value="Unassembled WGS sequence"/>
</dbReference>
<evidence type="ECO:0000313" key="3">
    <source>
        <dbReference type="Proteomes" id="UP001163046"/>
    </source>
</evidence>
<reference evidence="2" key="1">
    <citation type="submission" date="2023-01" db="EMBL/GenBank/DDBJ databases">
        <title>Genome assembly of the deep-sea coral Lophelia pertusa.</title>
        <authorList>
            <person name="Herrera S."/>
            <person name="Cordes E."/>
        </authorList>
    </citation>
    <scope>NUCLEOTIDE SEQUENCE</scope>
    <source>
        <strain evidence="2">USNM1676648</strain>
        <tissue evidence="2">Polyp</tissue>
    </source>
</reference>
<dbReference type="OrthoDB" id="428346at2759"/>
<dbReference type="EMBL" id="MU827309">
    <property type="protein sequence ID" value="KAJ7360577.1"/>
    <property type="molecule type" value="Genomic_DNA"/>
</dbReference>